<keyword evidence="2 4" id="KW-0479">Metal-binding</keyword>
<proteinExistence type="inferred from homology"/>
<evidence type="ECO:0000256" key="1">
    <source>
        <dbReference type="ARBA" id="ARBA00009759"/>
    </source>
</evidence>
<dbReference type="EMBL" id="JACIEN010000001">
    <property type="protein sequence ID" value="MBB4015236.1"/>
    <property type="molecule type" value="Genomic_DNA"/>
</dbReference>
<dbReference type="PANTHER" id="PTHR20854">
    <property type="entry name" value="INOSITOL MONOPHOSPHATASE"/>
    <property type="match status" value="1"/>
</dbReference>
<keyword evidence="5" id="KW-0378">Hydrolase</keyword>
<dbReference type="SUPFAM" id="SSF56655">
    <property type="entry name" value="Carbohydrate phosphatase"/>
    <property type="match status" value="1"/>
</dbReference>
<dbReference type="Proteomes" id="UP000577362">
    <property type="component" value="Unassembled WGS sequence"/>
</dbReference>
<dbReference type="Pfam" id="PF00459">
    <property type="entry name" value="Inositol_P"/>
    <property type="match status" value="1"/>
</dbReference>
<dbReference type="CDD" id="cd01638">
    <property type="entry name" value="CysQ"/>
    <property type="match status" value="1"/>
</dbReference>
<name>A0A840BWS2_9HYPH</name>
<feature type="binding site" evidence="4">
    <location>
        <position position="97"/>
    </location>
    <ligand>
        <name>Mg(2+)</name>
        <dbReference type="ChEBI" id="CHEBI:18420"/>
        <label>1</label>
        <note>catalytic</note>
    </ligand>
</feature>
<dbReference type="GO" id="GO:0007165">
    <property type="term" value="P:signal transduction"/>
    <property type="evidence" value="ECO:0007669"/>
    <property type="project" value="TreeGrafter"/>
</dbReference>
<feature type="binding site" evidence="4">
    <location>
        <position position="95"/>
    </location>
    <ligand>
        <name>Mg(2+)</name>
        <dbReference type="ChEBI" id="CHEBI:18420"/>
        <label>1</label>
        <note>catalytic</note>
    </ligand>
</feature>
<feature type="binding site" evidence="4">
    <location>
        <position position="98"/>
    </location>
    <ligand>
        <name>Mg(2+)</name>
        <dbReference type="ChEBI" id="CHEBI:18420"/>
        <label>1</label>
        <note>catalytic</note>
    </ligand>
</feature>
<feature type="binding site" evidence="4">
    <location>
        <position position="217"/>
    </location>
    <ligand>
        <name>Mg(2+)</name>
        <dbReference type="ChEBI" id="CHEBI:18420"/>
        <label>1</label>
        <note>catalytic</note>
    </ligand>
</feature>
<comment type="cofactor">
    <cofactor evidence="4">
        <name>Mg(2+)</name>
        <dbReference type="ChEBI" id="CHEBI:18420"/>
    </cofactor>
</comment>
<evidence type="ECO:0000256" key="2">
    <source>
        <dbReference type="ARBA" id="ARBA00022723"/>
    </source>
</evidence>
<dbReference type="AlphaFoldDB" id="A0A840BWS2"/>
<dbReference type="Gene3D" id="3.40.190.80">
    <property type="match status" value="1"/>
</dbReference>
<keyword evidence="3 4" id="KW-0460">Magnesium</keyword>
<gene>
    <name evidence="5" type="ORF">GGR16_000242</name>
</gene>
<dbReference type="GO" id="GO:0006020">
    <property type="term" value="P:inositol metabolic process"/>
    <property type="evidence" value="ECO:0007669"/>
    <property type="project" value="TreeGrafter"/>
</dbReference>
<evidence type="ECO:0000313" key="5">
    <source>
        <dbReference type="EMBL" id="MBB4015236.1"/>
    </source>
</evidence>
<evidence type="ECO:0000256" key="3">
    <source>
        <dbReference type="ARBA" id="ARBA00022842"/>
    </source>
</evidence>
<accession>A0A840BWS2</accession>
<feature type="binding site" evidence="4">
    <location>
        <position position="77"/>
    </location>
    <ligand>
        <name>Mg(2+)</name>
        <dbReference type="ChEBI" id="CHEBI:18420"/>
        <label>1</label>
        <note>catalytic</note>
    </ligand>
</feature>
<dbReference type="InterPro" id="IPR000760">
    <property type="entry name" value="Inositol_monophosphatase-like"/>
</dbReference>
<dbReference type="PROSITE" id="PS00630">
    <property type="entry name" value="IMP_2"/>
    <property type="match status" value="1"/>
</dbReference>
<dbReference type="PRINTS" id="PR00377">
    <property type="entry name" value="IMPHPHTASES"/>
</dbReference>
<comment type="caution">
    <text evidence="5">The sequence shown here is derived from an EMBL/GenBank/DDBJ whole genome shotgun (WGS) entry which is preliminary data.</text>
</comment>
<dbReference type="Gene3D" id="3.30.540.10">
    <property type="entry name" value="Fructose-1,6-Bisphosphatase, subunit A, domain 1"/>
    <property type="match status" value="1"/>
</dbReference>
<reference evidence="5 6" key="1">
    <citation type="submission" date="2020-08" db="EMBL/GenBank/DDBJ databases">
        <title>Genomic Encyclopedia of Type Strains, Phase IV (KMG-IV): sequencing the most valuable type-strain genomes for metagenomic binning, comparative biology and taxonomic classification.</title>
        <authorList>
            <person name="Goeker M."/>
        </authorList>
    </citation>
    <scope>NUCLEOTIDE SEQUENCE [LARGE SCALE GENOMIC DNA]</scope>
    <source>
        <strain evidence="5 6">DSM 103737</strain>
    </source>
</reference>
<dbReference type="GO" id="GO:0046854">
    <property type="term" value="P:phosphatidylinositol phosphate biosynthetic process"/>
    <property type="evidence" value="ECO:0007669"/>
    <property type="project" value="InterPro"/>
</dbReference>
<comment type="similarity">
    <text evidence="1">Belongs to the inositol monophosphatase superfamily.</text>
</comment>
<keyword evidence="6" id="KW-1185">Reference proteome</keyword>
<dbReference type="RefSeq" id="WP_183315485.1">
    <property type="nucleotide sequence ID" value="NZ_JACIEN010000001.1"/>
</dbReference>
<dbReference type="EC" id="3.1.3.25" evidence="5"/>
<dbReference type="PANTHER" id="PTHR20854:SF4">
    <property type="entry name" value="INOSITOL-1-MONOPHOSPHATASE-RELATED"/>
    <property type="match status" value="1"/>
</dbReference>
<dbReference type="GO" id="GO:0008934">
    <property type="term" value="F:inositol monophosphate 1-phosphatase activity"/>
    <property type="evidence" value="ECO:0007669"/>
    <property type="project" value="TreeGrafter"/>
</dbReference>
<organism evidence="5 6">
    <name type="scientific">Chelatococcus caeni</name>
    <dbReference type="NCBI Taxonomy" id="1348468"/>
    <lineage>
        <taxon>Bacteria</taxon>
        <taxon>Pseudomonadati</taxon>
        <taxon>Pseudomonadota</taxon>
        <taxon>Alphaproteobacteria</taxon>
        <taxon>Hyphomicrobiales</taxon>
        <taxon>Chelatococcaceae</taxon>
        <taxon>Chelatococcus</taxon>
    </lineage>
</organism>
<dbReference type="GO" id="GO:0046872">
    <property type="term" value="F:metal ion binding"/>
    <property type="evidence" value="ECO:0007669"/>
    <property type="project" value="UniProtKB-KW"/>
</dbReference>
<evidence type="ECO:0000256" key="4">
    <source>
        <dbReference type="PIRSR" id="PIRSR600760-2"/>
    </source>
</evidence>
<evidence type="ECO:0000313" key="6">
    <source>
        <dbReference type="Proteomes" id="UP000577362"/>
    </source>
</evidence>
<protein>
    <submittedName>
        <fullName evidence="5">Myo-inositol-1(Or 4)-monophosphatase</fullName>
        <ecNumber evidence="5">3.1.3.25</ecNumber>
    </submittedName>
</protein>
<sequence>MLASHPDMAAKLRVLLRETAREAGLAALAYFRAGQATRADVWSKAGGSPVTEADIALDRLIAERLRGAMPEAGWLSEETADDPARLSKSLVFVVDPIDGTRAFMQGGSDWAISIALLLDGMPLAAILHAPALGVTYEAHRGQGALRNGEPLPLRAAAASAHAPMRVAGPAMLTKRLLPSFGAIDVVPKIPSLALRLARVADGALDVGLASANAHDWDIAASDLILSESGAALTGLTGERPGFNLPSPVHSPLVASPGALHPRVLDALAEGTTA</sequence>
<dbReference type="InterPro" id="IPR020550">
    <property type="entry name" value="Inositol_monophosphatase_CS"/>
</dbReference>